<keyword evidence="6" id="KW-1185">Reference proteome</keyword>
<dbReference type="Gene3D" id="3.40.50.1010">
    <property type="entry name" value="5'-nuclease"/>
    <property type="match status" value="1"/>
</dbReference>
<dbReference type="HOGENOM" id="CLU_022283_2_1_9"/>
<dbReference type="EMBL" id="ACBZ01000067">
    <property type="protein sequence ID" value="EEG49730.1"/>
    <property type="molecule type" value="Genomic_DNA"/>
</dbReference>
<dbReference type="AlphaFoldDB" id="C0CKH6"/>
<feature type="domain" description="PIN" evidence="4">
    <location>
        <begin position="3"/>
        <end position="131"/>
    </location>
</feature>
<dbReference type="PANTHER" id="PTHR30473:SF2">
    <property type="entry name" value="PIN DOMAIN-CONTAINING PROTEIN"/>
    <property type="match status" value="1"/>
</dbReference>
<dbReference type="InterPro" id="IPR003714">
    <property type="entry name" value="PhoH"/>
</dbReference>
<dbReference type="PANTHER" id="PTHR30473">
    <property type="entry name" value="PROTEIN PHOH"/>
    <property type="match status" value="1"/>
</dbReference>
<evidence type="ECO:0000256" key="2">
    <source>
        <dbReference type="ARBA" id="ARBA00022840"/>
    </source>
</evidence>
<evidence type="ECO:0000259" key="4">
    <source>
        <dbReference type="SMART" id="SM00670"/>
    </source>
</evidence>
<protein>
    <recommendedName>
        <fullName evidence="4">PIN domain-containing protein</fullName>
    </recommendedName>
</protein>
<dbReference type="GO" id="GO:0005829">
    <property type="term" value="C:cytosol"/>
    <property type="evidence" value="ECO:0007669"/>
    <property type="project" value="TreeGrafter"/>
</dbReference>
<dbReference type="InterPro" id="IPR051451">
    <property type="entry name" value="PhoH2-like"/>
</dbReference>
<reference evidence="5 6" key="1">
    <citation type="submission" date="2009-01" db="EMBL/GenBank/DDBJ databases">
        <authorList>
            <person name="Fulton L."/>
            <person name="Clifton S."/>
            <person name="Fulton B."/>
            <person name="Xu J."/>
            <person name="Minx P."/>
            <person name="Pepin K.H."/>
            <person name="Johnson M."/>
            <person name="Bhonagiri V."/>
            <person name="Nash W.E."/>
            <person name="Mardis E.R."/>
            <person name="Wilson R.K."/>
        </authorList>
    </citation>
    <scope>NUCLEOTIDE SEQUENCE [LARGE SCALE GENOMIC DNA]</scope>
    <source>
        <strain evidence="6">DSM 10507 / JCM 14656 / S5a33</strain>
    </source>
</reference>
<organism evidence="5 6">
    <name type="scientific">Blautia hydrogenotrophica (strain DSM 10507 / JCM 14656 / S5a33)</name>
    <name type="common">Ruminococcus hydrogenotrophicus</name>
    <dbReference type="NCBI Taxonomy" id="476272"/>
    <lineage>
        <taxon>Bacteria</taxon>
        <taxon>Bacillati</taxon>
        <taxon>Bacillota</taxon>
        <taxon>Clostridia</taxon>
        <taxon>Lachnospirales</taxon>
        <taxon>Lachnospiraceae</taxon>
        <taxon>Blautia</taxon>
    </lineage>
</organism>
<dbReference type="CDD" id="cd09883">
    <property type="entry name" value="PIN_VapC_PhoHL-ATPase"/>
    <property type="match status" value="1"/>
</dbReference>
<accession>C0CKH6</accession>
<dbReference type="eggNOG" id="COG1875">
    <property type="taxonomic scope" value="Bacteria"/>
</dbReference>
<evidence type="ECO:0000256" key="1">
    <source>
        <dbReference type="ARBA" id="ARBA00022741"/>
    </source>
</evidence>
<dbReference type="SUPFAM" id="SSF52540">
    <property type="entry name" value="P-loop containing nucleoside triphosphate hydrolases"/>
    <property type="match status" value="1"/>
</dbReference>
<dbReference type="Pfam" id="PF02562">
    <property type="entry name" value="PhoH"/>
    <property type="match status" value="1"/>
</dbReference>
<dbReference type="Pfam" id="PF13638">
    <property type="entry name" value="PIN_4"/>
    <property type="match status" value="1"/>
</dbReference>
<dbReference type="SUPFAM" id="SSF88723">
    <property type="entry name" value="PIN domain-like"/>
    <property type="match status" value="1"/>
</dbReference>
<dbReference type="InterPro" id="IPR002716">
    <property type="entry name" value="PIN_dom"/>
</dbReference>
<dbReference type="InterPro" id="IPR029060">
    <property type="entry name" value="PIN-like_dom_sf"/>
</dbReference>
<gene>
    <name evidence="5" type="ORF">RUMHYD_01346</name>
</gene>
<reference evidence="5 6" key="2">
    <citation type="submission" date="2009-02" db="EMBL/GenBank/DDBJ databases">
        <title>Draft genome sequence of Blautia hydrogenotrophica DSM 10507 (Ruminococcus hydrogenotrophicus DSM 10507).</title>
        <authorList>
            <person name="Sudarsanam P."/>
            <person name="Ley R."/>
            <person name="Guruge J."/>
            <person name="Turnbaugh P.J."/>
            <person name="Mahowald M."/>
            <person name="Liep D."/>
            <person name="Gordon J."/>
        </authorList>
    </citation>
    <scope>NUCLEOTIDE SEQUENCE [LARGE SCALE GENOMIC DNA]</scope>
    <source>
        <strain evidence="6">DSM 10507 / JCM 14656 / S5a33</strain>
    </source>
</reference>
<dbReference type="RefSeq" id="WP_005947386.1">
    <property type="nucleotide sequence ID" value="NZ_CP136423.1"/>
</dbReference>
<dbReference type="GO" id="GO:0005524">
    <property type="term" value="F:ATP binding"/>
    <property type="evidence" value="ECO:0007669"/>
    <property type="project" value="UniProtKB-KW"/>
</dbReference>
<keyword evidence="1" id="KW-0547">Nucleotide-binding</keyword>
<proteinExistence type="inferred from homology"/>
<comment type="similarity">
    <text evidence="3">In the N-terminal section; belongs to the PINc/VapC protein family.</text>
</comment>
<evidence type="ECO:0000313" key="6">
    <source>
        <dbReference type="Proteomes" id="UP000003100"/>
    </source>
</evidence>
<evidence type="ECO:0000256" key="3">
    <source>
        <dbReference type="ARBA" id="ARBA00046345"/>
    </source>
</evidence>
<dbReference type="PATRIC" id="fig|476272.21.peg.2695"/>
<comment type="caution">
    <text evidence="5">The sequence shown here is derived from an EMBL/GenBank/DDBJ whole genome shotgun (WGS) entry which is preliminary data.</text>
</comment>
<dbReference type="SMART" id="SM00670">
    <property type="entry name" value="PINc"/>
    <property type="match status" value="1"/>
</dbReference>
<dbReference type="GeneID" id="86820577"/>
<name>C0CKH6_BLAHS</name>
<dbReference type="InterPro" id="IPR027417">
    <property type="entry name" value="P-loop_NTPase"/>
</dbReference>
<keyword evidence="2" id="KW-0067">ATP-binding</keyword>
<dbReference type="Proteomes" id="UP000003100">
    <property type="component" value="Unassembled WGS sequence"/>
</dbReference>
<evidence type="ECO:0000313" key="5">
    <source>
        <dbReference type="EMBL" id="EEG49730.1"/>
    </source>
</evidence>
<sequence>MIKTYVIDTSVIIQSPDALTRFQDNVVVVPFVVLEKLGALSAVTSEQGINARKAIQMLEAFRLRGDLLQGVSLESGGILRVEKNYIDVALPKELPAESSDNRILKVCKGYQEVPDSQKPVILVTKSITLRLKAQMLGILAEDYTAEQVTDWASPYTGRMEVYVPEEQFKDFKKKGIPLKTVYTVDGNGIVQKPELFENQFVILRADQSAKKTLLGRVEKDKILPLKYKKIRPYGVNPQNVGQYFLQEALMQPASKAPLVIVKGMAGTAKTFYSLAVGLEKLINNPSGEYRKMIVCRPNSQFDSDIGFLPGDEQDKIYPLMRPIVDNLEQLIDSNIEKRYENEQELNDKIEEIFDRGLIQTEALNFIRGRSIVKTYLIIDEAQNMTPNQMKGIITRAGEGTKIILLGDPAQIDRPLLDEKTNGLSYASQYMKGSPLCWQITLTAEECERSALAMDALKRL</sequence>
<dbReference type="Gene3D" id="3.40.50.300">
    <property type="entry name" value="P-loop containing nucleotide triphosphate hydrolases"/>
    <property type="match status" value="1"/>
</dbReference>